<dbReference type="CDD" id="cd00067">
    <property type="entry name" value="GAL4"/>
    <property type="match status" value="1"/>
</dbReference>
<dbReference type="GeneID" id="54488865"/>
<evidence type="ECO:0000313" key="4">
    <source>
        <dbReference type="Proteomes" id="UP000799437"/>
    </source>
</evidence>
<dbReference type="Proteomes" id="UP000799437">
    <property type="component" value="Unassembled WGS sequence"/>
</dbReference>
<protein>
    <recommendedName>
        <fullName evidence="2">Zn(2)-C6 fungal-type domain-containing protein</fullName>
    </recommendedName>
</protein>
<feature type="domain" description="Zn(2)-C6 fungal-type" evidence="2">
    <location>
        <begin position="9"/>
        <end position="37"/>
    </location>
</feature>
<dbReference type="Gene3D" id="4.10.240.10">
    <property type="entry name" value="Zn(2)-C6 fungal-type DNA-binding domain"/>
    <property type="match status" value="1"/>
</dbReference>
<dbReference type="InterPro" id="IPR053178">
    <property type="entry name" value="Osmoadaptation_assoc"/>
</dbReference>
<dbReference type="InterPro" id="IPR001138">
    <property type="entry name" value="Zn2Cys6_DnaBD"/>
</dbReference>
<dbReference type="GO" id="GO:0000981">
    <property type="term" value="F:DNA-binding transcription factor activity, RNA polymerase II-specific"/>
    <property type="evidence" value="ECO:0007669"/>
    <property type="project" value="InterPro"/>
</dbReference>
<dbReference type="AlphaFoldDB" id="A0A6A6WKG7"/>
<evidence type="ECO:0000256" key="1">
    <source>
        <dbReference type="ARBA" id="ARBA00023242"/>
    </source>
</evidence>
<dbReference type="EMBL" id="ML996565">
    <property type="protein sequence ID" value="KAF2762657.1"/>
    <property type="molecule type" value="Genomic_DNA"/>
</dbReference>
<proteinExistence type="predicted"/>
<dbReference type="RefSeq" id="XP_033605108.1">
    <property type="nucleotide sequence ID" value="XM_033747811.1"/>
</dbReference>
<dbReference type="OrthoDB" id="4314040at2759"/>
<keyword evidence="4" id="KW-1185">Reference proteome</keyword>
<accession>A0A6A6WKG7</accession>
<sequence length="427" mass="46780">MPGVPSSDSCDACRKQKKKCDKARPACSRCTRLGIPCIGAGVQRYKFLTVNGQREHGLTRLVTFAANQEPLSILRPPQNATTSLAQELVHQLAVEDVRFNLPLVYGPLIIELPRLLGQNDVLDASVASLVATVDDIAANKRSPARFGQYGIALAKLRMSLQDPEKVFSSLTLCAVYIVWCCQGWIGGDQSNAVGHGAGLVAFISRTQLRFSKDPFDQNLLRTLLAATMFEAAFDPSIRMAPWMKDILTGTGTGANEHTVISFLLNLPRLMQYDPSLLPTIEQYYTAILKKAKTSIDMTALSQAQRFTAFSGLAISSGVALALNGILLVYTPSNKDLLSTSLDLHNQTLDLVAQSDQYLPMAASWIPIALEYAWVAQPDPTRRAAIQQAWEKHWTPHSHAPFGISSKFLLTFDALRTQAALAHAPIQY</sequence>
<dbReference type="PROSITE" id="PS00463">
    <property type="entry name" value="ZN2_CY6_FUNGAL_1"/>
    <property type="match status" value="1"/>
</dbReference>
<gene>
    <name evidence="3" type="ORF">EJ05DRAFT_506357</name>
</gene>
<evidence type="ECO:0000259" key="2">
    <source>
        <dbReference type="PROSITE" id="PS50048"/>
    </source>
</evidence>
<dbReference type="SMART" id="SM00066">
    <property type="entry name" value="GAL4"/>
    <property type="match status" value="1"/>
</dbReference>
<dbReference type="GO" id="GO:0008270">
    <property type="term" value="F:zinc ion binding"/>
    <property type="evidence" value="ECO:0007669"/>
    <property type="project" value="InterPro"/>
</dbReference>
<keyword evidence="1" id="KW-0539">Nucleus</keyword>
<evidence type="ECO:0000313" key="3">
    <source>
        <dbReference type="EMBL" id="KAF2762657.1"/>
    </source>
</evidence>
<dbReference type="Pfam" id="PF00172">
    <property type="entry name" value="Zn_clus"/>
    <property type="match status" value="1"/>
</dbReference>
<organism evidence="3 4">
    <name type="scientific">Pseudovirgaria hyperparasitica</name>
    <dbReference type="NCBI Taxonomy" id="470096"/>
    <lineage>
        <taxon>Eukaryota</taxon>
        <taxon>Fungi</taxon>
        <taxon>Dikarya</taxon>
        <taxon>Ascomycota</taxon>
        <taxon>Pezizomycotina</taxon>
        <taxon>Dothideomycetes</taxon>
        <taxon>Dothideomycetes incertae sedis</taxon>
        <taxon>Acrospermales</taxon>
        <taxon>Acrospermaceae</taxon>
        <taxon>Pseudovirgaria</taxon>
    </lineage>
</organism>
<dbReference type="PANTHER" id="PTHR38111">
    <property type="entry name" value="ZN(2)-C6 FUNGAL-TYPE DOMAIN-CONTAINING PROTEIN-RELATED"/>
    <property type="match status" value="1"/>
</dbReference>
<dbReference type="PROSITE" id="PS50048">
    <property type="entry name" value="ZN2_CY6_FUNGAL_2"/>
    <property type="match status" value="1"/>
</dbReference>
<dbReference type="SUPFAM" id="SSF57701">
    <property type="entry name" value="Zn2/Cys6 DNA-binding domain"/>
    <property type="match status" value="1"/>
</dbReference>
<reference evidence="3" key="1">
    <citation type="journal article" date="2020" name="Stud. Mycol.">
        <title>101 Dothideomycetes genomes: a test case for predicting lifestyles and emergence of pathogens.</title>
        <authorList>
            <person name="Haridas S."/>
            <person name="Albert R."/>
            <person name="Binder M."/>
            <person name="Bloem J."/>
            <person name="Labutti K."/>
            <person name="Salamov A."/>
            <person name="Andreopoulos B."/>
            <person name="Baker S."/>
            <person name="Barry K."/>
            <person name="Bills G."/>
            <person name="Bluhm B."/>
            <person name="Cannon C."/>
            <person name="Castanera R."/>
            <person name="Culley D."/>
            <person name="Daum C."/>
            <person name="Ezra D."/>
            <person name="Gonzalez J."/>
            <person name="Henrissat B."/>
            <person name="Kuo A."/>
            <person name="Liang C."/>
            <person name="Lipzen A."/>
            <person name="Lutzoni F."/>
            <person name="Magnuson J."/>
            <person name="Mondo S."/>
            <person name="Nolan M."/>
            <person name="Ohm R."/>
            <person name="Pangilinan J."/>
            <person name="Park H.-J."/>
            <person name="Ramirez L."/>
            <person name="Alfaro M."/>
            <person name="Sun H."/>
            <person name="Tritt A."/>
            <person name="Yoshinaga Y."/>
            <person name="Zwiers L.-H."/>
            <person name="Turgeon B."/>
            <person name="Goodwin S."/>
            <person name="Spatafora J."/>
            <person name="Crous P."/>
            <person name="Grigoriev I."/>
        </authorList>
    </citation>
    <scope>NUCLEOTIDE SEQUENCE</scope>
    <source>
        <strain evidence="3">CBS 121739</strain>
    </source>
</reference>
<name>A0A6A6WKG7_9PEZI</name>
<dbReference type="InterPro" id="IPR036864">
    <property type="entry name" value="Zn2-C6_fun-type_DNA-bd_sf"/>
</dbReference>
<dbReference type="PANTHER" id="PTHR38111:SF11">
    <property type="entry name" value="TRANSCRIPTION FACTOR DOMAIN-CONTAINING PROTEIN-RELATED"/>
    <property type="match status" value="1"/>
</dbReference>